<keyword evidence="1" id="KW-0812">Transmembrane</keyword>
<dbReference type="RefSeq" id="WP_067856308.1">
    <property type="nucleotide sequence ID" value="NZ_LGTW01000024.1"/>
</dbReference>
<feature type="transmembrane region" description="Helical" evidence="1">
    <location>
        <begin position="76"/>
        <end position="96"/>
    </location>
</feature>
<dbReference type="Proteomes" id="UP000070612">
    <property type="component" value="Unassembled WGS sequence"/>
</dbReference>
<feature type="transmembrane region" description="Helical" evidence="1">
    <location>
        <begin position="49"/>
        <end position="71"/>
    </location>
</feature>
<evidence type="ECO:0000256" key="1">
    <source>
        <dbReference type="SAM" id="Phobius"/>
    </source>
</evidence>
<accession>A0A132PES7</accession>
<dbReference type="EMBL" id="LGTW01000024">
    <property type="protein sequence ID" value="KWX20836.1"/>
    <property type="molecule type" value="Genomic_DNA"/>
</dbReference>
<dbReference type="PATRIC" id="fig|59750.3.peg.3648"/>
<dbReference type="Pfam" id="PF08592">
    <property type="entry name" value="Anthrone_oxy"/>
    <property type="match status" value="1"/>
</dbReference>
<evidence type="ECO:0000313" key="2">
    <source>
        <dbReference type="EMBL" id="KWX20836.1"/>
    </source>
</evidence>
<dbReference type="STRING" id="59750.AWC31_33080"/>
<proteinExistence type="predicted"/>
<dbReference type="InterPro" id="IPR013901">
    <property type="entry name" value="Anthrone_oxy"/>
</dbReference>
<evidence type="ECO:0008006" key="4">
    <source>
        <dbReference type="Google" id="ProtNLM"/>
    </source>
</evidence>
<sequence length="143" mass="15435">MKEIIEILAVLVTGALVGVEFGVTAFSHPILERLPEAAYSQGRSASARILGRVMPFWYGLVVLLLLTVVVLQPGPLYFAAVVVMGTAMLLTFTLLVPANNRVAAWAGPADVSRELAGRWDRLHWVRVALLAVVFVLLVVGSGR</sequence>
<name>A0A132PES7_9MYCO</name>
<dbReference type="AlphaFoldDB" id="A0A132PES7"/>
<reference evidence="2 3" key="1">
    <citation type="submission" date="2015-07" db="EMBL/GenBank/DDBJ databases">
        <title>A draft genome sequence of Mycobacterium wolinskyi.</title>
        <authorList>
            <person name="de Man T.J."/>
            <person name="Perry K.A."/>
            <person name="Coulliette A.D."/>
            <person name="Jensen B."/>
            <person name="Toney N.C."/>
            <person name="Limbago B.M."/>
            <person name="Noble-Wang J."/>
        </authorList>
    </citation>
    <scope>NUCLEOTIDE SEQUENCE [LARGE SCALE GENOMIC DNA]</scope>
    <source>
        <strain evidence="2 3">CDC_01</strain>
    </source>
</reference>
<keyword evidence="1" id="KW-1133">Transmembrane helix</keyword>
<organism evidence="2 3">
    <name type="scientific">Mycolicibacterium wolinskyi</name>
    <dbReference type="NCBI Taxonomy" id="59750"/>
    <lineage>
        <taxon>Bacteria</taxon>
        <taxon>Bacillati</taxon>
        <taxon>Actinomycetota</taxon>
        <taxon>Actinomycetes</taxon>
        <taxon>Mycobacteriales</taxon>
        <taxon>Mycobacteriaceae</taxon>
        <taxon>Mycolicibacterium</taxon>
    </lineage>
</organism>
<keyword evidence="1" id="KW-0472">Membrane</keyword>
<feature type="transmembrane region" description="Helical" evidence="1">
    <location>
        <begin position="123"/>
        <end position="142"/>
    </location>
</feature>
<comment type="caution">
    <text evidence="2">The sequence shown here is derived from an EMBL/GenBank/DDBJ whole genome shotgun (WGS) entry which is preliminary data.</text>
</comment>
<protein>
    <recommendedName>
        <fullName evidence="4">DUF1772 domain-containing protein</fullName>
    </recommendedName>
</protein>
<keyword evidence="3" id="KW-1185">Reference proteome</keyword>
<gene>
    <name evidence="2" type="ORF">AFM11_28850</name>
</gene>
<evidence type="ECO:0000313" key="3">
    <source>
        <dbReference type="Proteomes" id="UP000070612"/>
    </source>
</evidence>